<protein>
    <submittedName>
        <fullName evidence="2">Nucleotide-binding protein</fullName>
    </submittedName>
</protein>
<dbReference type="InterPro" id="IPR002716">
    <property type="entry name" value="PIN_dom"/>
</dbReference>
<organism evidence="2 3">
    <name type="scientific">Methanospirillum purgamenti</name>
    <dbReference type="NCBI Taxonomy" id="2834276"/>
    <lineage>
        <taxon>Archaea</taxon>
        <taxon>Methanobacteriati</taxon>
        <taxon>Methanobacteriota</taxon>
        <taxon>Stenosarchaea group</taxon>
        <taxon>Methanomicrobia</taxon>
        <taxon>Methanomicrobiales</taxon>
        <taxon>Methanospirillaceae</taxon>
        <taxon>Methanospirillum</taxon>
    </lineage>
</organism>
<dbReference type="KEGG" id="mrtj:KHC33_02640"/>
<dbReference type="CDD" id="cd09879">
    <property type="entry name" value="PIN_VapC_AF0591-like"/>
    <property type="match status" value="1"/>
</dbReference>
<dbReference type="InterPro" id="IPR029060">
    <property type="entry name" value="PIN-like_dom_sf"/>
</dbReference>
<reference evidence="2 3" key="1">
    <citation type="submission" date="2021-05" db="EMBL/GenBank/DDBJ databases">
        <title>A novel Methanospirillum isolate from a pyrite-forming mixed culture.</title>
        <authorList>
            <person name="Bunk B."/>
            <person name="Sproer C."/>
            <person name="Spring S."/>
            <person name="Pester M."/>
        </authorList>
    </citation>
    <scope>NUCLEOTIDE SEQUENCE [LARGE SCALE GENOMIC DNA]</scope>
    <source>
        <strain evidence="2 3">J.3.6.1-F.2.7.3</strain>
    </source>
</reference>
<accession>A0A8E7B3Q0</accession>
<dbReference type="SMART" id="SM00670">
    <property type="entry name" value="PINc"/>
    <property type="match status" value="1"/>
</dbReference>
<dbReference type="Proteomes" id="UP000680656">
    <property type="component" value="Chromosome"/>
</dbReference>
<sequence>MTVLIDTNAFLMASQFKIDLLDELKWLLGSVRIVVPDIVLSELEGLSRGKGNHAAAARLGLLFARKCEVIPSSGIGTPDDQILMSARDLQCGVVTNDRRLRDQVLDEGLPVVSLAGKQKLELIRR</sequence>
<dbReference type="Pfam" id="PF18477">
    <property type="entry name" value="PIN_9"/>
    <property type="match status" value="1"/>
</dbReference>
<feature type="domain" description="PIN" evidence="1">
    <location>
        <begin position="1"/>
        <end position="102"/>
    </location>
</feature>
<dbReference type="Gene3D" id="3.40.50.1010">
    <property type="entry name" value="5'-nuclease"/>
    <property type="match status" value="1"/>
</dbReference>
<gene>
    <name evidence="2" type="ORF">KHC33_02640</name>
</gene>
<evidence type="ECO:0000259" key="1">
    <source>
        <dbReference type="SMART" id="SM00670"/>
    </source>
</evidence>
<dbReference type="EMBL" id="CP075546">
    <property type="protein sequence ID" value="QVV90521.1"/>
    <property type="molecule type" value="Genomic_DNA"/>
</dbReference>
<evidence type="ECO:0000313" key="2">
    <source>
        <dbReference type="EMBL" id="QVV90521.1"/>
    </source>
</evidence>
<evidence type="ECO:0000313" key="3">
    <source>
        <dbReference type="Proteomes" id="UP000680656"/>
    </source>
</evidence>
<name>A0A8E7B3Q0_9EURY</name>
<proteinExistence type="predicted"/>
<keyword evidence="3" id="KW-1185">Reference proteome</keyword>
<dbReference type="InterPro" id="IPR041120">
    <property type="entry name" value="PIN_9"/>
</dbReference>
<dbReference type="AlphaFoldDB" id="A0A8E7B3Q0"/>
<dbReference type="SUPFAM" id="SSF88723">
    <property type="entry name" value="PIN domain-like"/>
    <property type="match status" value="1"/>
</dbReference>